<reference evidence="3" key="3">
    <citation type="submission" date="2023-05" db="EMBL/GenBank/DDBJ databases">
        <authorList>
            <person name="Smith C.H."/>
        </authorList>
    </citation>
    <scope>NUCLEOTIDE SEQUENCE</scope>
    <source>
        <strain evidence="3">CHS0354</strain>
        <tissue evidence="3">Mantle</tissue>
    </source>
</reference>
<protein>
    <submittedName>
        <fullName evidence="3">Uncharacterized protein</fullName>
    </submittedName>
</protein>
<keyword evidence="4" id="KW-1185">Reference proteome</keyword>
<dbReference type="SUPFAM" id="SSF57424">
    <property type="entry name" value="LDL receptor-like module"/>
    <property type="match status" value="1"/>
</dbReference>
<dbReference type="EMBL" id="JAEAOA010001338">
    <property type="protein sequence ID" value="KAK3579797.1"/>
    <property type="molecule type" value="Genomic_DNA"/>
</dbReference>
<dbReference type="InterPro" id="IPR002172">
    <property type="entry name" value="LDrepeatLR_classA_rpt"/>
</dbReference>
<gene>
    <name evidence="3" type="ORF">CHS0354_022106</name>
</gene>
<evidence type="ECO:0000313" key="3">
    <source>
        <dbReference type="EMBL" id="KAK3579797.1"/>
    </source>
</evidence>
<evidence type="ECO:0000256" key="1">
    <source>
        <dbReference type="ARBA" id="ARBA00023157"/>
    </source>
</evidence>
<dbReference type="Proteomes" id="UP001195483">
    <property type="component" value="Unassembled WGS sequence"/>
</dbReference>
<reference evidence="3" key="2">
    <citation type="journal article" date="2021" name="Genome Biol. Evol.">
        <title>Developing a high-quality reference genome for a parasitic bivalve with doubly uniparental inheritance (Bivalvia: Unionida).</title>
        <authorList>
            <person name="Smith C.H."/>
        </authorList>
    </citation>
    <scope>NUCLEOTIDE SEQUENCE</scope>
    <source>
        <strain evidence="3">CHS0354</strain>
        <tissue evidence="3">Mantle</tissue>
    </source>
</reference>
<evidence type="ECO:0000313" key="4">
    <source>
        <dbReference type="Proteomes" id="UP001195483"/>
    </source>
</evidence>
<feature type="transmembrane region" description="Helical" evidence="2">
    <location>
        <begin position="62"/>
        <end position="87"/>
    </location>
</feature>
<dbReference type="AlphaFoldDB" id="A0AAE0VK42"/>
<proteinExistence type="predicted"/>
<sequence>MKICKLNDNHPKDTIQYIQQTRICDSWEIRCDNGRCIQDEMNYNGYNPCGDHSDCKLPVGSIVGIVIGSLAGLAIVMTVIVVSICCYRRHKDNECISFSSKKEFLTYRSMVTNNFRHLPTQCPVPNVATDYIISTSSSQLGAIISSYNPWYSTGHHQKLLDNMTFSKRPWNVCAQSDFEVALTVPSLKTIRILGFNQKMHKIRDIRTKLECWGIAAILDQLVITTGKDDHCIFIIDKAGTDLMSSRSICYQNKQLLRPMRVGNDVMKAVMYMSYKQGEKLVANNYAWNVVFTYRNPDMKALAGVDDDKEGNVYTIVVMDRTASNIYQPMEGLPRLLHQRN</sequence>
<evidence type="ECO:0000256" key="2">
    <source>
        <dbReference type="SAM" id="Phobius"/>
    </source>
</evidence>
<keyword evidence="2" id="KW-0472">Membrane</keyword>
<reference evidence="3" key="1">
    <citation type="journal article" date="2021" name="Genome Biol. Evol.">
        <title>A High-Quality Reference Genome for a Parasitic Bivalve with Doubly Uniparental Inheritance (Bivalvia: Unionida).</title>
        <authorList>
            <person name="Smith C.H."/>
        </authorList>
    </citation>
    <scope>NUCLEOTIDE SEQUENCE</scope>
    <source>
        <strain evidence="3">CHS0354</strain>
    </source>
</reference>
<comment type="caution">
    <text evidence="3">The sequence shown here is derived from an EMBL/GenBank/DDBJ whole genome shotgun (WGS) entry which is preliminary data.</text>
</comment>
<organism evidence="3 4">
    <name type="scientific">Potamilus streckersoni</name>
    <dbReference type="NCBI Taxonomy" id="2493646"/>
    <lineage>
        <taxon>Eukaryota</taxon>
        <taxon>Metazoa</taxon>
        <taxon>Spiralia</taxon>
        <taxon>Lophotrochozoa</taxon>
        <taxon>Mollusca</taxon>
        <taxon>Bivalvia</taxon>
        <taxon>Autobranchia</taxon>
        <taxon>Heteroconchia</taxon>
        <taxon>Palaeoheterodonta</taxon>
        <taxon>Unionida</taxon>
        <taxon>Unionoidea</taxon>
        <taxon>Unionidae</taxon>
        <taxon>Ambleminae</taxon>
        <taxon>Lampsilini</taxon>
        <taxon>Potamilus</taxon>
    </lineage>
</organism>
<name>A0AAE0VK42_9BIVA</name>
<keyword evidence="1" id="KW-1015">Disulfide bond</keyword>
<keyword evidence="2" id="KW-1133">Transmembrane helix</keyword>
<dbReference type="CDD" id="cd00112">
    <property type="entry name" value="LDLa"/>
    <property type="match status" value="1"/>
</dbReference>
<keyword evidence="2" id="KW-0812">Transmembrane</keyword>
<accession>A0AAE0VK42</accession>
<dbReference type="InterPro" id="IPR036055">
    <property type="entry name" value="LDL_receptor-like_sf"/>
</dbReference>